<evidence type="ECO:0000313" key="2">
    <source>
        <dbReference type="EMBL" id="KAL2264578.1"/>
    </source>
</evidence>
<feature type="compositionally biased region" description="Basic and acidic residues" evidence="1">
    <location>
        <begin position="143"/>
        <end position="158"/>
    </location>
</feature>
<feature type="compositionally biased region" description="Polar residues" evidence="1">
    <location>
        <begin position="426"/>
        <end position="435"/>
    </location>
</feature>
<reference evidence="2 3" key="1">
    <citation type="journal article" date="2024" name="Commun. Biol.">
        <title>Comparative genomic analysis of thermophilic fungi reveals convergent evolutionary adaptations and gene losses.</title>
        <authorList>
            <person name="Steindorff A.S."/>
            <person name="Aguilar-Pontes M.V."/>
            <person name="Robinson A.J."/>
            <person name="Andreopoulos B."/>
            <person name="LaButti K."/>
            <person name="Kuo A."/>
            <person name="Mondo S."/>
            <person name="Riley R."/>
            <person name="Otillar R."/>
            <person name="Haridas S."/>
            <person name="Lipzen A."/>
            <person name="Grimwood J."/>
            <person name="Schmutz J."/>
            <person name="Clum A."/>
            <person name="Reid I.D."/>
            <person name="Moisan M.C."/>
            <person name="Butler G."/>
            <person name="Nguyen T.T.M."/>
            <person name="Dewar K."/>
            <person name="Conant G."/>
            <person name="Drula E."/>
            <person name="Henrissat B."/>
            <person name="Hansel C."/>
            <person name="Singer S."/>
            <person name="Hutchinson M.I."/>
            <person name="de Vries R.P."/>
            <person name="Natvig D.O."/>
            <person name="Powell A.J."/>
            <person name="Tsang A."/>
            <person name="Grigoriev I.V."/>
        </authorList>
    </citation>
    <scope>NUCLEOTIDE SEQUENCE [LARGE SCALE GENOMIC DNA]</scope>
    <source>
        <strain evidence="2 3">ATCC 22073</strain>
    </source>
</reference>
<dbReference type="Proteomes" id="UP001600064">
    <property type="component" value="Unassembled WGS sequence"/>
</dbReference>
<name>A0ABR4D2G8_9PEZI</name>
<evidence type="ECO:0000313" key="3">
    <source>
        <dbReference type="Proteomes" id="UP001600064"/>
    </source>
</evidence>
<feature type="compositionally biased region" description="Basic residues" evidence="1">
    <location>
        <begin position="446"/>
        <end position="458"/>
    </location>
</feature>
<feature type="compositionally biased region" description="Basic and acidic residues" evidence="1">
    <location>
        <begin position="291"/>
        <end position="301"/>
    </location>
</feature>
<keyword evidence="3" id="KW-1185">Reference proteome</keyword>
<feature type="compositionally biased region" description="Basic and acidic residues" evidence="1">
    <location>
        <begin position="177"/>
        <end position="188"/>
    </location>
</feature>
<organism evidence="2 3">
    <name type="scientific">Remersonia thermophila</name>
    <dbReference type="NCBI Taxonomy" id="72144"/>
    <lineage>
        <taxon>Eukaryota</taxon>
        <taxon>Fungi</taxon>
        <taxon>Dikarya</taxon>
        <taxon>Ascomycota</taxon>
        <taxon>Pezizomycotina</taxon>
        <taxon>Sordariomycetes</taxon>
        <taxon>Sordariomycetidae</taxon>
        <taxon>Sordariales</taxon>
        <taxon>Sordariales incertae sedis</taxon>
        <taxon>Remersonia</taxon>
    </lineage>
</organism>
<dbReference type="EMBL" id="JAZGUE010000007">
    <property type="protein sequence ID" value="KAL2264578.1"/>
    <property type="molecule type" value="Genomic_DNA"/>
</dbReference>
<dbReference type="GeneID" id="98128515"/>
<protein>
    <submittedName>
        <fullName evidence="2">Uncharacterized protein</fullName>
    </submittedName>
</protein>
<dbReference type="RefSeq" id="XP_070863305.1">
    <property type="nucleotide sequence ID" value="XM_071013871.1"/>
</dbReference>
<evidence type="ECO:0000256" key="1">
    <source>
        <dbReference type="SAM" id="MobiDB-lite"/>
    </source>
</evidence>
<feature type="region of interest" description="Disordered" evidence="1">
    <location>
        <begin position="371"/>
        <end position="465"/>
    </location>
</feature>
<feature type="region of interest" description="Disordered" evidence="1">
    <location>
        <begin position="123"/>
        <end position="301"/>
    </location>
</feature>
<accession>A0ABR4D2G8</accession>
<gene>
    <name evidence="2" type="ORF">VTJ83DRAFT_7088</name>
</gene>
<proteinExistence type="predicted"/>
<sequence>MNSVLSYVSITLRDATATIRLTFISPDIAAWYSELSGGTWIQKRRTDDHVIRKVRGYAGFRAYRDGFALDFLTETECAVWQQGQSRTLWRTDVWDLPYGRLPTAAFLPNGITYQDLGLPHPRIREVSTSKRRGRVHTPPSGRDSSEVGRPRSWERRISTFEPATRMRSSPDSMAYKDAGRPRSRDRRISPFIPPTSAFRPPSHRRAGCGPSSDPAGSLAGSDETTRANNVVPMKEPRQDSTESNRAGMPKIERDHGSVLGWDTPGLNSDPAESAPGAEEMTPLDNGFSVKEPGENNAERSWMETTRNETDPTGVVVQHPGISSAYIERNRIPNKDTCCRALSQKQTAASYPVAPVTPRAQLKRYTGFTHEHLASTSPNDQNDSDSSDANIDRRTRRRSAPTTSDSEDEEFYPPRRLPHIRGCPSVPNGTTEPSLHSSREVQAQKKGGARRRSSLRRMLRSVVGSH</sequence>
<comment type="caution">
    <text evidence="2">The sequence shown here is derived from an EMBL/GenBank/DDBJ whole genome shotgun (WGS) entry which is preliminary data.</text>
</comment>